<dbReference type="InterPro" id="IPR006195">
    <property type="entry name" value="aa-tRNA-synth_II"/>
</dbReference>
<dbReference type="Pfam" id="PF00587">
    <property type="entry name" value="tRNA-synt_2b"/>
    <property type="match status" value="1"/>
</dbReference>
<evidence type="ECO:0000256" key="8">
    <source>
        <dbReference type="ARBA" id="ARBA00022917"/>
    </source>
</evidence>
<dbReference type="AlphaFoldDB" id="A0A8C0DKQ3"/>
<evidence type="ECO:0000256" key="10">
    <source>
        <dbReference type="ARBA" id="ARBA00031900"/>
    </source>
</evidence>
<dbReference type="InterPro" id="IPR012947">
    <property type="entry name" value="tRNA_SAD"/>
</dbReference>
<keyword evidence="8" id="KW-0648">Protein biosynthesis</keyword>
<evidence type="ECO:0000256" key="3">
    <source>
        <dbReference type="ARBA" id="ARBA00022598"/>
    </source>
</evidence>
<dbReference type="CDD" id="cd00860">
    <property type="entry name" value="ThrRS_anticodon"/>
    <property type="match status" value="1"/>
</dbReference>
<dbReference type="Gene3D" id="3.10.20.30">
    <property type="match status" value="1"/>
</dbReference>
<dbReference type="Ensembl" id="ENSBMST00010022463.1">
    <property type="protein sequence ID" value="ENSBMSP00010020350.1"/>
    <property type="gene ID" value="ENSBMSG00010014680.1"/>
</dbReference>
<accession>A0A8C0DKQ3</accession>
<keyword evidence="9" id="KW-0030">Aminoacyl-tRNA synthetase</keyword>
<dbReference type="InterPro" id="IPR004154">
    <property type="entry name" value="Anticodon-bd"/>
</dbReference>
<dbReference type="EC" id="6.1.1.3" evidence="2"/>
<dbReference type="InterPro" id="IPR002314">
    <property type="entry name" value="aa-tRNA-synt_IIb"/>
</dbReference>
<evidence type="ECO:0000256" key="5">
    <source>
        <dbReference type="ARBA" id="ARBA00022741"/>
    </source>
</evidence>
<keyword evidence="7" id="KW-0067">ATP-binding</keyword>
<evidence type="ECO:0000256" key="7">
    <source>
        <dbReference type="ARBA" id="ARBA00022840"/>
    </source>
</evidence>
<dbReference type="InterPro" id="IPR036621">
    <property type="entry name" value="Anticodon-bd_dom_sf"/>
</dbReference>
<dbReference type="GO" id="GO:0004829">
    <property type="term" value="F:threonine-tRNA ligase activity"/>
    <property type="evidence" value="ECO:0007669"/>
    <property type="project" value="UniProtKB-EC"/>
</dbReference>
<dbReference type="InterPro" id="IPR018163">
    <property type="entry name" value="Thr/Ala-tRNA-synth_IIc_edit"/>
</dbReference>
<dbReference type="PANTHER" id="PTHR11451:SF27">
    <property type="entry name" value="THREONINE--TRNA LIGASE, MITOCHONDRIAL"/>
    <property type="match status" value="1"/>
</dbReference>
<evidence type="ECO:0000256" key="13">
    <source>
        <dbReference type="ARBA" id="ARBA00073724"/>
    </source>
</evidence>
<organism evidence="18">
    <name type="scientific">Balaenoptera musculus</name>
    <name type="common">Blue whale</name>
    <dbReference type="NCBI Taxonomy" id="9771"/>
    <lineage>
        <taxon>Eukaryota</taxon>
        <taxon>Metazoa</taxon>
        <taxon>Chordata</taxon>
        <taxon>Craniata</taxon>
        <taxon>Vertebrata</taxon>
        <taxon>Euteleostomi</taxon>
        <taxon>Mammalia</taxon>
        <taxon>Eutheria</taxon>
        <taxon>Laurasiatheria</taxon>
        <taxon>Artiodactyla</taxon>
        <taxon>Whippomorpha</taxon>
        <taxon>Cetacea</taxon>
        <taxon>Mysticeti</taxon>
        <taxon>Balaenopteridae</taxon>
        <taxon>Balaenoptera</taxon>
    </lineage>
</organism>
<dbReference type="SMART" id="SM00863">
    <property type="entry name" value="tRNA_SAD"/>
    <property type="match status" value="1"/>
</dbReference>
<dbReference type="PRINTS" id="PR01047">
    <property type="entry name" value="TRNASYNTHTHR"/>
</dbReference>
<comment type="function">
    <text evidence="12">Catalyzes the attachment of threonine to tRNA(Thr) in a two-step reaction: threonine is first activated by ATP to form Thr-AMP and then transferred to the acceptor end of tRNA(Thr). Also edits incorrectly charged tRNA(Thr) via its editing domain.</text>
</comment>
<dbReference type="InterPro" id="IPR012675">
    <property type="entry name" value="Beta-grasp_dom_sf"/>
</dbReference>
<keyword evidence="3" id="KW-0436">Ligase</keyword>
<dbReference type="Gene3D" id="3.30.930.10">
    <property type="entry name" value="Bira Bifunctional Protein, Domain 2"/>
    <property type="match status" value="1"/>
</dbReference>
<evidence type="ECO:0000259" key="17">
    <source>
        <dbReference type="PROSITE" id="PS51880"/>
    </source>
</evidence>
<dbReference type="Pfam" id="PF07973">
    <property type="entry name" value="tRNA_SAD"/>
    <property type="match status" value="1"/>
</dbReference>
<dbReference type="PANTHER" id="PTHR11451">
    <property type="entry name" value="THREONINE-TRNA LIGASE"/>
    <property type="match status" value="1"/>
</dbReference>
<dbReference type="FunFam" id="3.30.930.10:FF:000002">
    <property type="entry name" value="Threonine--tRNA ligase"/>
    <property type="match status" value="1"/>
</dbReference>
<comment type="similarity">
    <text evidence="1">Belongs to the class-II aminoacyl-tRNA synthetase family.</text>
</comment>
<evidence type="ECO:0000256" key="4">
    <source>
        <dbReference type="ARBA" id="ARBA00022723"/>
    </source>
</evidence>
<dbReference type="Gene3D" id="3.40.50.800">
    <property type="entry name" value="Anticodon-binding domain"/>
    <property type="match status" value="1"/>
</dbReference>
<keyword evidence="4" id="KW-0479">Metal-binding</keyword>
<evidence type="ECO:0000259" key="16">
    <source>
        <dbReference type="PROSITE" id="PS50862"/>
    </source>
</evidence>
<dbReference type="FunFam" id="3.40.50.800:FF:000003">
    <property type="entry name" value="Threonine--tRNA ligase 2, cytoplasmic"/>
    <property type="match status" value="1"/>
</dbReference>
<comment type="catalytic activity">
    <reaction evidence="11">
        <text>tRNA(Thr) + L-threonine + ATP = L-threonyl-tRNA(Thr) + AMP + diphosphate + H(+)</text>
        <dbReference type="Rhea" id="RHEA:24624"/>
        <dbReference type="Rhea" id="RHEA-COMP:9670"/>
        <dbReference type="Rhea" id="RHEA-COMP:9704"/>
        <dbReference type="ChEBI" id="CHEBI:15378"/>
        <dbReference type="ChEBI" id="CHEBI:30616"/>
        <dbReference type="ChEBI" id="CHEBI:33019"/>
        <dbReference type="ChEBI" id="CHEBI:57926"/>
        <dbReference type="ChEBI" id="CHEBI:78442"/>
        <dbReference type="ChEBI" id="CHEBI:78534"/>
        <dbReference type="ChEBI" id="CHEBI:456215"/>
        <dbReference type="EC" id="6.1.1.3"/>
    </reaction>
</comment>
<dbReference type="InterPro" id="IPR045864">
    <property type="entry name" value="aa-tRNA-synth_II/BPL/LPL"/>
</dbReference>
<dbReference type="SUPFAM" id="SSF52954">
    <property type="entry name" value="Class II aaRS ABD-related"/>
    <property type="match status" value="1"/>
</dbReference>
<dbReference type="GO" id="GO:0005739">
    <property type="term" value="C:mitochondrion"/>
    <property type="evidence" value="ECO:0007669"/>
    <property type="project" value="TreeGrafter"/>
</dbReference>
<dbReference type="Gene3D" id="3.30.980.10">
    <property type="entry name" value="Threonyl-trna Synthetase, Chain A, domain 2"/>
    <property type="match status" value="1"/>
</dbReference>
<dbReference type="CDD" id="cd01667">
    <property type="entry name" value="TGS_ThrRS"/>
    <property type="match status" value="1"/>
</dbReference>
<dbReference type="GO" id="GO:0006435">
    <property type="term" value="P:threonyl-tRNA aminoacylation"/>
    <property type="evidence" value="ECO:0007669"/>
    <property type="project" value="InterPro"/>
</dbReference>
<proteinExistence type="inferred from homology"/>
<dbReference type="Pfam" id="PF02824">
    <property type="entry name" value="TGS"/>
    <property type="match status" value="1"/>
</dbReference>
<keyword evidence="5" id="KW-0547">Nucleotide-binding</keyword>
<gene>
    <name evidence="18" type="primary">TARS2</name>
</gene>
<evidence type="ECO:0000256" key="12">
    <source>
        <dbReference type="ARBA" id="ARBA00058633"/>
    </source>
</evidence>
<dbReference type="GO" id="GO:0046872">
    <property type="term" value="F:metal ion binding"/>
    <property type="evidence" value="ECO:0007669"/>
    <property type="project" value="UniProtKB-KW"/>
</dbReference>
<feature type="compositionally biased region" description="Polar residues" evidence="15">
    <location>
        <begin position="353"/>
        <end position="365"/>
    </location>
</feature>
<feature type="region of interest" description="Disordered" evidence="15">
    <location>
        <begin position="346"/>
        <end position="368"/>
    </location>
</feature>
<evidence type="ECO:0000313" key="18">
    <source>
        <dbReference type="Ensembl" id="ENSBMSP00010020350.1"/>
    </source>
</evidence>
<evidence type="ECO:0000256" key="1">
    <source>
        <dbReference type="ARBA" id="ARBA00008226"/>
    </source>
</evidence>
<sequence length="651" mass="73357">MGLYQRWRRLRIPGLQSCGLHTAAVPTPPHWLVERLGLFEELWTAQVKRLASMAQKEHRTIKISLPGGQKVDAVAWNTTPYQLAQQISSKLADTAVAAQVNGEPYDLERPLETDSDLRFLTFDSAEGKAVFWHSSTHVLGAAAEQLLGAVLCQGPSTGCGFYHDFFLGKERTIKGSELPVLERICQELAAAAQPFRRLEASQDQLRQLFKDNPFKLHLIEEKVPGPTATVYGCGMLVDLCRGPHLRHTGQIGGLKLLTNSSSLWRFSGTPETLQRVSGISFPTAEELRAWEEWREEAELRDHRRIGKAEYTRRGFSEVKTPTLFSTKLWELSGHWEHYREDMFALQPPGSDSHAGSQSDHSTSHPADTLALKPMNCPAHCLMFAHRPRSWRELPLRLADFGALHRAEASGSLGGLTRLRRFQQDDAHIFCAPDQLEAEIRGCLDFLRSVYTVLGFSFRLALSTRPSGFLGEPCLWDQAEQVLQQALEEFGEPWDLNPGDGAFYGPKIDVHLRDALGRPHQCGTIQLDFQLPLRFDLQYKGPLWLSPLQVVVIPVGTEQEEYAREAQRSLRAAGLVGDLDADSGLTLGRRIRRAQLAHYNFQFVVGQKEQSKRTVNIRTRDNRRLGERDLAEAVQRLLELQNTRVPNAEEIF</sequence>
<dbReference type="CDD" id="cd00771">
    <property type="entry name" value="ThrRS_core"/>
    <property type="match status" value="1"/>
</dbReference>
<evidence type="ECO:0000256" key="14">
    <source>
        <dbReference type="ARBA" id="ARBA00082739"/>
    </source>
</evidence>
<dbReference type="FunFam" id="3.10.20.30:FF:000028">
    <property type="entry name" value="threonine--tRNA ligase, mitochondrial isoform X3"/>
    <property type="match status" value="1"/>
</dbReference>
<dbReference type="InterPro" id="IPR004095">
    <property type="entry name" value="TGS"/>
</dbReference>
<reference evidence="18" key="1">
    <citation type="submission" date="2023-09" db="UniProtKB">
        <authorList>
            <consortium name="Ensembl"/>
        </authorList>
    </citation>
    <scope>IDENTIFICATION</scope>
</reference>
<dbReference type="FunFam" id="3.30.980.10:FF:000005">
    <property type="entry name" value="Threonyl-tRNA synthetase, mitochondrial"/>
    <property type="match status" value="1"/>
</dbReference>
<dbReference type="InterPro" id="IPR047246">
    <property type="entry name" value="ThrRS_anticodon"/>
</dbReference>
<evidence type="ECO:0000256" key="9">
    <source>
        <dbReference type="ARBA" id="ARBA00023146"/>
    </source>
</evidence>
<dbReference type="InterPro" id="IPR002320">
    <property type="entry name" value="Thr-tRNA-ligase_IIa"/>
</dbReference>
<dbReference type="SUPFAM" id="SSF55681">
    <property type="entry name" value="Class II aaRS and biotin synthetases"/>
    <property type="match status" value="1"/>
</dbReference>
<name>A0A8C0DKQ3_BALMU</name>
<dbReference type="PROSITE" id="PS50862">
    <property type="entry name" value="AA_TRNA_LIGASE_II"/>
    <property type="match status" value="1"/>
</dbReference>
<protein>
    <recommendedName>
        <fullName evidence="13">Threonine--tRNA ligase, mitochondrial</fullName>
        <ecNumber evidence="2">6.1.1.3</ecNumber>
    </recommendedName>
    <alternativeName>
        <fullName evidence="10">Threonyl-tRNA synthetase</fullName>
    </alternativeName>
    <alternativeName>
        <fullName evidence="14">Threonyl-tRNA synthetase-like 1</fullName>
    </alternativeName>
</protein>
<evidence type="ECO:0000256" key="15">
    <source>
        <dbReference type="SAM" id="MobiDB-lite"/>
    </source>
</evidence>
<feature type="domain" description="Aminoacyl-transfer RNA synthetases class-II family profile" evidence="16">
    <location>
        <begin position="313"/>
        <end position="541"/>
    </location>
</feature>
<dbReference type="SUPFAM" id="SSF55186">
    <property type="entry name" value="ThrRS/AlaRS common domain"/>
    <property type="match status" value="1"/>
</dbReference>
<dbReference type="SUPFAM" id="SSF81271">
    <property type="entry name" value="TGS-like"/>
    <property type="match status" value="1"/>
</dbReference>
<dbReference type="Pfam" id="PF03129">
    <property type="entry name" value="HGTP_anticodon"/>
    <property type="match status" value="1"/>
</dbReference>
<dbReference type="PROSITE" id="PS51880">
    <property type="entry name" value="TGS"/>
    <property type="match status" value="1"/>
</dbReference>
<dbReference type="InterPro" id="IPR012676">
    <property type="entry name" value="TGS-like"/>
</dbReference>
<evidence type="ECO:0000256" key="6">
    <source>
        <dbReference type="ARBA" id="ARBA00022833"/>
    </source>
</evidence>
<dbReference type="GeneTree" id="ENSGT00940000161600"/>
<dbReference type="InterPro" id="IPR033728">
    <property type="entry name" value="ThrRS_core"/>
</dbReference>
<dbReference type="GO" id="GO:0005524">
    <property type="term" value="F:ATP binding"/>
    <property type="evidence" value="ECO:0007669"/>
    <property type="project" value="UniProtKB-KW"/>
</dbReference>
<evidence type="ECO:0000256" key="11">
    <source>
        <dbReference type="ARBA" id="ARBA00049515"/>
    </source>
</evidence>
<evidence type="ECO:0000256" key="2">
    <source>
        <dbReference type="ARBA" id="ARBA00013163"/>
    </source>
</evidence>
<feature type="domain" description="TGS" evidence="17">
    <location>
        <begin position="59"/>
        <end position="121"/>
    </location>
</feature>
<keyword evidence="6" id="KW-0862">Zinc</keyword>